<keyword evidence="1" id="KW-0812">Transmembrane</keyword>
<evidence type="ECO:0000313" key="3">
    <source>
        <dbReference type="Proteomes" id="UP000294697"/>
    </source>
</evidence>
<feature type="transmembrane region" description="Helical" evidence="1">
    <location>
        <begin position="189"/>
        <end position="216"/>
    </location>
</feature>
<feature type="transmembrane region" description="Helical" evidence="1">
    <location>
        <begin position="158"/>
        <end position="177"/>
    </location>
</feature>
<name>A0A4R7Z3F7_9FIRM</name>
<keyword evidence="1" id="KW-1133">Transmembrane helix</keyword>
<feature type="transmembrane region" description="Helical" evidence="1">
    <location>
        <begin position="12"/>
        <end position="37"/>
    </location>
</feature>
<feature type="transmembrane region" description="Helical" evidence="1">
    <location>
        <begin position="72"/>
        <end position="89"/>
    </location>
</feature>
<keyword evidence="1" id="KW-0472">Membrane</keyword>
<evidence type="ECO:0000313" key="2">
    <source>
        <dbReference type="EMBL" id="TDW05460.1"/>
    </source>
</evidence>
<feature type="transmembrane region" description="Helical" evidence="1">
    <location>
        <begin position="43"/>
        <end position="60"/>
    </location>
</feature>
<feature type="transmembrane region" description="Helical" evidence="1">
    <location>
        <begin position="331"/>
        <end position="351"/>
    </location>
</feature>
<gene>
    <name evidence="2" type="ORF">C8C77_10771</name>
</gene>
<feature type="transmembrane region" description="Helical" evidence="1">
    <location>
        <begin position="95"/>
        <end position="115"/>
    </location>
</feature>
<dbReference type="RefSeq" id="WP_111570788.1">
    <property type="nucleotide sequence ID" value="NZ_QLME01000001.1"/>
</dbReference>
<comment type="caution">
    <text evidence="2">The sequence shown here is derived from an EMBL/GenBank/DDBJ whole genome shotgun (WGS) entry which is preliminary data.</text>
</comment>
<proteinExistence type="predicted"/>
<dbReference type="AlphaFoldDB" id="A0A4R7Z3F7"/>
<evidence type="ECO:0008006" key="4">
    <source>
        <dbReference type="Google" id="ProtNLM"/>
    </source>
</evidence>
<feature type="transmembrane region" description="Helical" evidence="1">
    <location>
        <begin position="307"/>
        <end position="325"/>
    </location>
</feature>
<feature type="transmembrane region" description="Helical" evidence="1">
    <location>
        <begin position="228"/>
        <end position="250"/>
    </location>
</feature>
<dbReference type="OrthoDB" id="8480001at2"/>
<accession>A0A4R7Z3F7</accession>
<organism evidence="2 3">
    <name type="scientific">Halanaerobium saccharolyticum</name>
    <dbReference type="NCBI Taxonomy" id="43595"/>
    <lineage>
        <taxon>Bacteria</taxon>
        <taxon>Bacillati</taxon>
        <taxon>Bacillota</taxon>
        <taxon>Clostridia</taxon>
        <taxon>Halanaerobiales</taxon>
        <taxon>Halanaerobiaceae</taxon>
        <taxon>Halanaerobium</taxon>
    </lineage>
</organism>
<sequence>MKSIIKLKINNFFFLNINFPKILLYFFLLLIVLFQYFIGKFDIYFQVLLISLTFLLYFQNNKTLHIIYKEKAIFWFLLLTFPVVILISIKDFRLGPLIFYFYFIYSISFAFYMHIYPKITATLSKNFFILLLIWFILQGFRLGFGINDINKYLFNASRNYVGLLFLFFALLYYLSCLNIREKTSIIPSVITIIICFLSYGRSNIYLSLLMFMVVYLYKAVNKINLSKILIFFLITIIIVGVFVYFFPYIYENTNLKRGLESPRFLMNKNYIESLNYTSLFTGYDYRKINIIEEYGNNPHNSFIYSHYNFGFGVLLLIILIIYYFLKGVINFSVYNIFSIFLCIIFLIRVSFDRVAFIGPYDFLLFYGLLNLKKQN</sequence>
<reference evidence="2 3" key="1">
    <citation type="submission" date="2019-03" db="EMBL/GenBank/DDBJ databases">
        <title>Subsurface microbial communities from deep shales in Ohio and West Virginia, USA.</title>
        <authorList>
            <person name="Wrighton K."/>
        </authorList>
    </citation>
    <scope>NUCLEOTIDE SEQUENCE [LARGE SCALE GENOMIC DNA]</scope>
    <source>
        <strain evidence="2 3">MSL9.2</strain>
    </source>
</reference>
<dbReference type="EMBL" id="SODA01000007">
    <property type="protein sequence ID" value="TDW05460.1"/>
    <property type="molecule type" value="Genomic_DNA"/>
</dbReference>
<protein>
    <recommendedName>
        <fullName evidence="4">O-antigen ligase-like membrane protein</fullName>
    </recommendedName>
</protein>
<feature type="transmembrane region" description="Helical" evidence="1">
    <location>
        <begin position="127"/>
        <end position="146"/>
    </location>
</feature>
<dbReference type="Proteomes" id="UP000294697">
    <property type="component" value="Unassembled WGS sequence"/>
</dbReference>
<evidence type="ECO:0000256" key="1">
    <source>
        <dbReference type="SAM" id="Phobius"/>
    </source>
</evidence>